<dbReference type="NCBIfam" id="TIGR01537">
    <property type="entry name" value="portal_HK97"/>
    <property type="match status" value="1"/>
</dbReference>
<dbReference type="RefSeq" id="WP_106726965.1">
    <property type="nucleotide sequence ID" value="NZ_PXYL01000022.1"/>
</dbReference>
<protein>
    <submittedName>
        <fullName evidence="2">Phage portal protein</fullName>
    </submittedName>
</protein>
<dbReference type="InterPro" id="IPR006427">
    <property type="entry name" value="Portal_HK97"/>
</dbReference>
<organism evidence="2 3">
    <name type="scientific">Pseudaminobacter soli</name>
    <name type="common">ex Li et al. 2025</name>
    <dbReference type="NCBI Taxonomy" id="1295366"/>
    <lineage>
        <taxon>Bacteria</taxon>
        <taxon>Pseudomonadati</taxon>
        <taxon>Pseudomonadota</taxon>
        <taxon>Alphaproteobacteria</taxon>
        <taxon>Hyphomicrobiales</taxon>
        <taxon>Phyllobacteriaceae</taxon>
        <taxon>Pseudaminobacter</taxon>
    </lineage>
</organism>
<accession>A0A2P7S008</accession>
<name>A0A2P7S008_9HYPH</name>
<feature type="region of interest" description="Disordered" evidence="1">
    <location>
        <begin position="417"/>
        <end position="437"/>
    </location>
</feature>
<gene>
    <name evidence="2" type="ORF">C7I85_26300</name>
</gene>
<dbReference type="OrthoDB" id="7592047at2"/>
<dbReference type="InterPro" id="IPR006944">
    <property type="entry name" value="Phage/GTA_portal"/>
</dbReference>
<evidence type="ECO:0000256" key="1">
    <source>
        <dbReference type="SAM" id="MobiDB-lite"/>
    </source>
</evidence>
<dbReference type="Pfam" id="PF04860">
    <property type="entry name" value="Phage_portal"/>
    <property type="match status" value="1"/>
</dbReference>
<dbReference type="Proteomes" id="UP000240653">
    <property type="component" value="Unassembled WGS sequence"/>
</dbReference>
<sequence length="437" mass="48326">MNSWRERLAGWIAGREATEPMLDKAAEPVFAQAGDKQVPLSTITRDSSSWADLVEGIGKLPAPTERTALSVSAIHACVNLIAGAVSALPVNIYRVDAENGERDRIHNDALHWVFNEQMTPRWAAASGWEFMVQSLLLHGDGFAIINRKPGGGIDGLTPIHPQRVTVAVWPDGSRLVYAVSPEIPGQTKGDFQVVDQDDMLHVPGFGFNGIRGLSPLRYALRLTGASAIAAQEFSANFFANSARPDYAISTDKNLNEQQKQDLRDEIDRLHQGMANSHRPMLLQGGLQFKAITMSMKDLEIIAQRQFQTEEIARIYGVPPFMIGHNEKTTSWGSGVEAMAIGFVRFTLRQHLVKFETEINRKLFRTASRVAEFDTSDLERADMKSLFESLRIAVGRAGEPQIMSQNEARQVLRLKRHQNGNNLGVNPGKSPAQPQEPA</sequence>
<evidence type="ECO:0000313" key="2">
    <source>
        <dbReference type="EMBL" id="PSJ55800.1"/>
    </source>
</evidence>
<dbReference type="EMBL" id="PXYL01000022">
    <property type="protein sequence ID" value="PSJ55800.1"/>
    <property type="molecule type" value="Genomic_DNA"/>
</dbReference>
<keyword evidence="3" id="KW-1185">Reference proteome</keyword>
<proteinExistence type="predicted"/>
<evidence type="ECO:0000313" key="3">
    <source>
        <dbReference type="Proteomes" id="UP000240653"/>
    </source>
</evidence>
<comment type="caution">
    <text evidence="2">The sequence shown here is derived from an EMBL/GenBank/DDBJ whole genome shotgun (WGS) entry which is preliminary data.</text>
</comment>
<dbReference type="AlphaFoldDB" id="A0A2P7S008"/>
<reference evidence="2 3" key="1">
    <citation type="submission" date="2018-03" db="EMBL/GenBank/DDBJ databases">
        <title>The draft genome of Mesorhizobium soli JCM 19897.</title>
        <authorList>
            <person name="Li L."/>
            <person name="Liu L."/>
            <person name="Liang L."/>
            <person name="Wang T."/>
            <person name="Zhang X."/>
        </authorList>
    </citation>
    <scope>NUCLEOTIDE SEQUENCE [LARGE SCALE GENOMIC DNA]</scope>
    <source>
        <strain evidence="2 3">JCM 19897</strain>
    </source>
</reference>